<protein>
    <recommendedName>
        <fullName evidence="1">Myb/SANT-like domain-containing protein</fullName>
    </recommendedName>
</protein>
<dbReference type="EMBL" id="JAJFAZ020000001">
    <property type="protein sequence ID" value="KAI5354043.1"/>
    <property type="molecule type" value="Genomic_DNA"/>
</dbReference>
<dbReference type="Pfam" id="PF12776">
    <property type="entry name" value="Myb_DNA-bind_3"/>
    <property type="match status" value="1"/>
</dbReference>
<evidence type="ECO:0000313" key="3">
    <source>
        <dbReference type="Proteomes" id="UP001054821"/>
    </source>
</evidence>
<proteinExistence type="predicted"/>
<name>A0AAD4ZTL5_PRUDU</name>
<evidence type="ECO:0000313" key="2">
    <source>
        <dbReference type="EMBL" id="KAI5354043.1"/>
    </source>
</evidence>
<keyword evidence="3" id="KW-1185">Reference proteome</keyword>
<comment type="caution">
    <text evidence="2">The sequence shown here is derived from an EMBL/GenBank/DDBJ whole genome shotgun (WGS) entry which is preliminary data.</text>
</comment>
<gene>
    <name evidence="2" type="ORF">L3X38_006938</name>
</gene>
<sequence>MDRYLIDLLLDQVHRGNKLGQTFITRAWIDMVTSFNARFRSHHDKDVLKNRYKHLRRQYNDIKSLLEHGGFLWDESREMIAAEDNVWDGYVKNHPDARQYRVKTCARLQQIVCYLWRRKFRWKIQSFGMQFRSLR</sequence>
<organism evidence="2 3">
    <name type="scientific">Prunus dulcis</name>
    <name type="common">Almond</name>
    <name type="synonym">Amygdalus dulcis</name>
    <dbReference type="NCBI Taxonomy" id="3755"/>
    <lineage>
        <taxon>Eukaryota</taxon>
        <taxon>Viridiplantae</taxon>
        <taxon>Streptophyta</taxon>
        <taxon>Embryophyta</taxon>
        <taxon>Tracheophyta</taxon>
        <taxon>Spermatophyta</taxon>
        <taxon>Magnoliopsida</taxon>
        <taxon>eudicotyledons</taxon>
        <taxon>Gunneridae</taxon>
        <taxon>Pentapetalae</taxon>
        <taxon>rosids</taxon>
        <taxon>fabids</taxon>
        <taxon>Rosales</taxon>
        <taxon>Rosaceae</taxon>
        <taxon>Amygdaloideae</taxon>
        <taxon>Amygdaleae</taxon>
        <taxon>Prunus</taxon>
    </lineage>
</organism>
<dbReference type="PANTHER" id="PTHR46929:SF8">
    <property type="entry name" value="MYB_SANT-LIKE DOMAIN-CONTAINING PROTEIN"/>
    <property type="match status" value="1"/>
</dbReference>
<accession>A0AAD4ZTL5</accession>
<feature type="domain" description="Myb/SANT-like" evidence="1">
    <location>
        <begin position="1"/>
        <end position="90"/>
    </location>
</feature>
<dbReference type="Proteomes" id="UP001054821">
    <property type="component" value="Chromosome 1"/>
</dbReference>
<reference evidence="2 3" key="1">
    <citation type="journal article" date="2022" name="G3 (Bethesda)">
        <title>Whole-genome sequence and methylome profiling of the almond [Prunus dulcis (Mill.) D.A. Webb] cultivar 'Nonpareil'.</title>
        <authorList>
            <person name="D'Amico-Willman K.M."/>
            <person name="Ouma W.Z."/>
            <person name="Meulia T."/>
            <person name="Sideli G.M."/>
            <person name="Gradziel T.M."/>
            <person name="Fresnedo-Ramirez J."/>
        </authorList>
    </citation>
    <scope>NUCLEOTIDE SEQUENCE [LARGE SCALE GENOMIC DNA]</scope>
    <source>
        <strain evidence="2">Clone GOH B32 T37-40</strain>
    </source>
</reference>
<dbReference type="InterPro" id="IPR024752">
    <property type="entry name" value="Myb/SANT-like_dom"/>
</dbReference>
<dbReference type="PANTHER" id="PTHR46929">
    <property type="entry name" value="EXPRESSED PROTEIN"/>
    <property type="match status" value="1"/>
</dbReference>
<dbReference type="AlphaFoldDB" id="A0AAD4ZTL5"/>
<evidence type="ECO:0000259" key="1">
    <source>
        <dbReference type="Pfam" id="PF12776"/>
    </source>
</evidence>